<dbReference type="SUPFAM" id="SSF51735">
    <property type="entry name" value="NAD(P)-binding Rossmann-fold domains"/>
    <property type="match status" value="1"/>
</dbReference>
<evidence type="ECO:0000256" key="2">
    <source>
        <dbReference type="ARBA" id="ARBA00023002"/>
    </source>
</evidence>
<gene>
    <name evidence="4" type="ORF">DTER00134_LOCUS18930</name>
</gene>
<protein>
    <recommendedName>
        <fullName evidence="5">Protochlorophyllide reductase</fullName>
    </recommendedName>
</protein>
<evidence type="ECO:0008006" key="5">
    <source>
        <dbReference type="Google" id="ProtNLM"/>
    </source>
</evidence>
<sequence>MLPSFVMAPIGNLVNKVLDVALALGQAFLRTPPGQTLQANHLFQYICGVLWSMGLVFFQKWGMLHLPQIDQLGEPTPGLTAIVTGPTSGIGKETAAALARRGAKVVLACRSKAKGEALKAEIEKGCTQRGLPAPSIEIRLLDLASLQSVRAFSEQWEKEGRELHILVNNAGIYAMGVPREETCDGFEAHMGCNHLGHFLLTLSLLPSLERGAKSSNGLGARVVNVSSSVHMMAPRGVAISDPHLARKGAYSSELAYGQSKLAQILFTRELRARLQKKGLSGIHVFALHPGMVLTDVTRSLPYLVRKGNEYIMGLLLLTPSEGARASVYCATAQDAPAAAPSTCGYFDANCRPIQPSQAAQDEVAASWLWRWSAQQVRLPSHLDLPRA</sequence>
<reference evidence="4" key="1">
    <citation type="submission" date="2021-01" db="EMBL/GenBank/DDBJ databases">
        <authorList>
            <person name="Corre E."/>
            <person name="Pelletier E."/>
            <person name="Niang G."/>
            <person name="Scheremetjew M."/>
            <person name="Finn R."/>
            <person name="Kale V."/>
            <person name="Holt S."/>
            <person name="Cochrane G."/>
            <person name="Meng A."/>
            <person name="Brown T."/>
            <person name="Cohen L."/>
        </authorList>
    </citation>
    <scope>NUCLEOTIDE SEQUENCE</scope>
    <source>
        <strain evidence="4">CCMP1320</strain>
    </source>
</reference>
<proteinExistence type="inferred from homology"/>
<dbReference type="InterPro" id="IPR036291">
    <property type="entry name" value="NAD(P)-bd_dom_sf"/>
</dbReference>
<organism evidence="4">
    <name type="scientific">Dunaliella tertiolecta</name>
    <name type="common">Green alga</name>
    <dbReference type="NCBI Taxonomy" id="3047"/>
    <lineage>
        <taxon>Eukaryota</taxon>
        <taxon>Viridiplantae</taxon>
        <taxon>Chlorophyta</taxon>
        <taxon>core chlorophytes</taxon>
        <taxon>Chlorophyceae</taxon>
        <taxon>CS clade</taxon>
        <taxon>Chlamydomonadales</taxon>
        <taxon>Dunaliellaceae</taxon>
        <taxon>Dunaliella</taxon>
    </lineage>
</organism>
<evidence type="ECO:0000256" key="1">
    <source>
        <dbReference type="ARBA" id="ARBA00006484"/>
    </source>
</evidence>
<dbReference type="Pfam" id="PF00106">
    <property type="entry name" value="adh_short"/>
    <property type="match status" value="1"/>
</dbReference>
<name>A0A7S3VSM1_DUNTE</name>
<dbReference type="InterPro" id="IPR002347">
    <property type="entry name" value="SDR_fam"/>
</dbReference>
<dbReference type="EMBL" id="HBIP01031158">
    <property type="protein sequence ID" value="CAE0503857.1"/>
    <property type="molecule type" value="Transcribed_RNA"/>
</dbReference>
<evidence type="ECO:0000256" key="3">
    <source>
        <dbReference type="RuleBase" id="RU000363"/>
    </source>
</evidence>
<dbReference type="AlphaFoldDB" id="A0A7S3VSM1"/>
<dbReference type="Gene3D" id="3.40.50.720">
    <property type="entry name" value="NAD(P)-binding Rossmann-like Domain"/>
    <property type="match status" value="1"/>
</dbReference>
<dbReference type="PANTHER" id="PTHR24320:SF148">
    <property type="entry name" value="NAD(P)-BINDING ROSSMANN-FOLD SUPERFAMILY PROTEIN"/>
    <property type="match status" value="1"/>
</dbReference>
<keyword evidence="2" id="KW-0560">Oxidoreductase</keyword>
<dbReference type="PRINTS" id="PR00080">
    <property type="entry name" value="SDRFAMILY"/>
</dbReference>
<evidence type="ECO:0000313" key="4">
    <source>
        <dbReference type="EMBL" id="CAE0503857.1"/>
    </source>
</evidence>
<accession>A0A7S3VSM1</accession>
<dbReference type="PANTHER" id="PTHR24320">
    <property type="entry name" value="RETINOL DEHYDROGENASE"/>
    <property type="match status" value="1"/>
</dbReference>
<dbReference type="PRINTS" id="PR00081">
    <property type="entry name" value="GDHRDH"/>
</dbReference>
<dbReference type="GO" id="GO:0016491">
    <property type="term" value="F:oxidoreductase activity"/>
    <property type="evidence" value="ECO:0007669"/>
    <property type="project" value="UniProtKB-KW"/>
</dbReference>
<comment type="similarity">
    <text evidence="1 3">Belongs to the short-chain dehydrogenases/reductases (SDR) family.</text>
</comment>